<feature type="transmembrane region" description="Helical" evidence="6">
    <location>
        <begin position="29"/>
        <end position="49"/>
    </location>
</feature>
<sequence>MNKLVMILLCIFLPPLAVFLDKGLNKDFIINLVLTIFFFLPGSIHALWLTMK</sequence>
<evidence type="ECO:0000256" key="6">
    <source>
        <dbReference type="SAM" id="Phobius"/>
    </source>
</evidence>
<dbReference type="OrthoDB" id="9810121at2"/>
<dbReference type="EMBL" id="JRWP01000057">
    <property type="protein sequence ID" value="KGY07029.1"/>
    <property type="molecule type" value="Genomic_DNA"/>
</dbReference>
<organism evidence="7 8">
    <name type="scientific">Photobacterium sp. (strain ATCC 43367)</name>
    <dbReference type="NCBI Taxonomy" id="379097"/>
    <lineage>
        <taxon>Bacteria</taxon>
        <taxon>Pseudomonadati</taxon>
        <taxon>Pseudomonadota</taxon>
        <taxon>Gammaproteobacteria</taxon>
        <taxon>Vibrionales</taxon>
        <taxon>Vibrionaceae</taxon>
        <taxon>Vibrio</taxon>
        <taxon>Vibrio oreintalis group</taxon>
    </lineage>
</organism>
<dbReference type="InterPro" id="IPR000612">
    <property type="entry name" value="PMP3"/>
</dbReference>
<comment type="subcellular location">
    <subcellularLocation>
        <location evidence="1">Membrane</location>
    </subcellularLocation>
</comment>
<dbReference type="Proteomes" id="UP000030451">
    <property type="component" value="Unassembled WGS sequence"/>
</dbReference>
<dbReference type="Pfam" id="PF01679">
    <property type="entry name" value="Pmp3"/>
    <property type="match status" value="1"/>
</dbReference>
<dbReference type="PANTHER" id="PTHR21659">
    <property type="entry name" value="HYDROPHOBIC PROTEIN RCI2 LOW TEMPERATURE AND SALT RESPONSIVE PROTEIN LTI6 -RELATED"/>
    <property type="match status" value="1"/>
</dbReference>
<keyword evidence="5 6" id="KW-0472">Membrane</keyword>
<evidence type="ECO:0000256" key="2">
    <source>
        <dbReference type="ARBA" id="ARBA00009530"/>
    </source>
</evidence>
<protein>
    <submittedName>
        <fullName evidence="7">Membrane protein</fullName>
    </submittedName>
</protein>
<evidence type="ECO:0000256" key="3">
    <source>
        <dbReference type="ARBA" id="ARBA00022692"/>
    </source>
</evidence>
<reference evidence="7 8" key="1">
    <citation type="submission" date="2014-10" db="EMBL/GenBank/DDBJ databases">
        <title>Genome sequencing of Vibrio sinaloensis T08.</title>
        <authorList>
            <person name="Chan K.-G."/>
            <person name="Mohamad N.I."/>
        </authorList>
    </citation>
    <scope>NUCLEOTIDE SEQUENCE [LARGE SCALE GENOMIC DNA]</scope>
    <source>
        <strain evidence="7 8">T08</strain>
    </source>
</reference>
<keyword evidence="4 6" id="KW-1133">Transmembrane helix</keyword>
<name>A0A0A5HUA1_PHOS4</name>
<comment type="similarity">
    <text evidence="2">Belongs to the UPF0057 (PMP3) family.</text>
</comment>
<accession>A0A0A5HUA1</accession>
<dbReference type="GO" id="GO:0016020">
    <property type="term" value="C:membrane"/>
    <property type="evidence" value="ECO:0007669"/>
    <property type="project" value="UniProtKB-SubCell"/>
</dbReference>
<keyword evidence="3 6" id="KW-0812">Transmembrane</keyword>
<evidence type="ECO:0000256" key="5">
    <source>
        <dbReference type="ARBA" id="ARBA00023136"/>
    </source>
</evidence>
<proteinExistence type="inferred from homology"/>
<dbReference type="PANTHER" id="PTHR21659:SF42">
    <property type="entry name" value="UPF0057 MEMBRANE PROTEIN ZK632.10-RELATED"/>
    <property type="match status" value="1"/>
</dbReference>
<dbReference type="STRING" id="379097.SE23_01190"/>
<evidence type="ECO:0000256" key="1">
    <source>
        <dbReference type="ARBA" id="ARBA00004370"/>
    </source>
</evidence>
<comment type="caution">
    <text evidence="7">The sequence shown here is derived from an EMBL/GenBank/DDBJ whole genome shotgun (WGS) entry which is preliminary data.</text>
</comment>
<evidence type="ECO:0000256" key="4">
    <source>
        <dbReference type="ARBA" id="ARBA00022989"/>
    </source>
</evidence>
<evidence type="ECO:0000313" key="8">
    <source>
        <dbReference type="Proteomes" id="UP000030451"/>
    </source>
</evidence>
<dbReference type="AlphaFoldDB" id="A0A0A5HUA1"/>
<gene>
    <name evidence="7" type="ORF">NM06_19375</name>
</gene>
<evidence type="ECO:0000313" key="7">
    <source>
        <dbReference type="EMBL" id="KGY07029.1"/>
    </source>
</evidence>
<dbReference type="RefSeq" id="WP_005469665.1">
    <property type="nucleotide sequence ID" value="NZ_JAVHXF010000043.1"/>
</dbReference>
<dbReference type="PROSITE" id="PS01309">
    <property type="entry name" value="UPF0057"/>
    <property type="match status" value="1"/>
</dbReference>